<dbReference type="Pfam" id="PF22693">
    <property type="entry name" value="MACPF_1"/>
    <property type="match status" value="1"/>
</dbReference>
<dbReference type="Proteomes" id="UP001302745">
    <property type="component" value="Unassembled WGS sequence"/>
</dbReference>
<protein>
    <recommendedName>
        <fullName evidence="2">MACPF-like domain-containing protein</fullName>
    </recommendedName>
</protein>
<evidence type="ECO:0000256" key="1">
    <source>
        <dbReference type="SAM" id="MobiDB-lite"/>
    </source>
</evidence>
<gene>
    <name evidence="3" type="ORF">C8A00DRAFT_19271</name>
</gene>
<name>A0AAN6VCQ2_9PEZI</name>
<feature type="region of interest" description="Disordered" evidence="1">
    <location>
        <begin position="73"/>
        <end position="99"/>
    </location>
</feature>
<organism evidence="3 4">
    <name type="scientific">Chaetomidium leptoderma</name>
    <dbReference type="NCBI Taxonomy" id="669021"/>
    <lineage>
        <taxon>Eukaryota</taxon>
        <taxon>Fungi</taxon>
        <taxon>Dikarya</taxon>
        <taxon>Ascomycota</taxon>
        <taxon>Pezizomycotina</taxon>
        <taxon>Sordariomycetes</taxon>
        <taxon>Sordariomycetidae</taxon>
        <taxon>Sordariales</taxon>
        <taxon>Chaetomiaceae</taxon>
        <taxon>Chaetomidium</taxon>
    </lineage>
</organism>
<evidence type="ECO:0000313" key="4">
    <source>
        <dbReference type="Proteomes" id="UP001302745"/>
    </source>
</evidence>
<comment type="caution">
    <text evidence="3">The sequence shown here is derived from an EMBL/GenBank/DDBJ whole genome shotgun (WGS) entry which is preliminary data.</text>
</comment>
<accession>A0AAN6VCQ2</accession>
<proteinExistence type="predicted"/>
<keyword evidence="4" id="KW-1185">Reference proteome</keyword>
<dbReference type="InterPro" id="IPR054586">
    <property type="entry name" value="MACPF_1_fungal"/>
</dbReference>
<reference evidence="3" key="1">
    <citation type="journal article" date="2023" name="Mol. Phylogenet. Evol.">
        <title>Genome-scale phylogeny and comparative genomics of the fungal order Sordariales.</title>
        <authorList>
            <person name="Hensen N."/>
            <person name="Bonometti L."/>
            <person name="Westerberg I."/>
            <person name="Brannstrom I.O."/>
            <person name="Guillou S."/>
            <person name="Cros-Aarteil S."/>
            <person name="Calhoun S."/>
            <person name="Haridas S."/>
            <person name="Kuo A."/>
            <person name="Mondo S."/>
            <person name="Pangilinan J."/>
            <person name="Riley R."/>
            <person name="LaButti K."/>
            <person name="Andreopoulos B."/>
            <person name="Lipzen A."/>
            <person name="Chen C."/>
            <person name="Yan M."/>
            <person name="Daum C."/>
            <person name="Ng V."/>
            <person name="Clum A."/>
            <person name="Steindorff A."/>
            <person name="Ohm R.A."/>
            <person name="Martin F."/>
            <person name="Silar P."/>
            <person name="Natvig D.O."/>
            <person name="Lalanne C."/>
            <person name="Gautier V."/>
            <person name="Ament-Velasquez S.L."/>
            <person name="Kruys A."/>
            <person name="Hutchinson M.I."/>
            <person name="Powell A.J."/>
            <person name="Barry K."/>
            <person name="Miller A.N."/>
            <person name="Grigoriev I.V."/>
            <person name="Debuchy R."/>
            <person name="Gladieux P."/>
            <person name="Hiltunen Thoren M."/>
            <person name="Johannesson H."/>
        </authorList>
    </citation>
    <scope>NUCLEOTIDE SEQUENCE</scope>
    <source>
        <strain evidence="3">CBS 538.74</strain>
    </source>
</reference>
<dbReference type="AlphaFoldDB" id="A0AAN6VCQ2"/>
<feature type="domain" description="MACPF-like" evidence="2">
    <location>
        <begin position="256"/>
        <end position="414"/>
    </location>
</feature>
<reference evidence="3" key="2">
    <citation type="submission" date="2023-05" db="EMBL/GenBank/DDBJ databases">
        <authorList>
            <consortium name="Lawrence Berkeley National Laboratory"/>
            <person name="Steindorff A."/>
            <person name="Hensen N."/>
            <person name="Bonometti L."/>
            <person name="Westerberg I."/>
            <person name="Brannstrom I.O."/>
            <person name="Guillou S."/>
            <person name="Cros-Aarteil S."/>
            <person name="Calhoun S."/>
            <person name="Haridas S."/>
            <person name="Kuo A."/>
            <person name="Mondo S."/>
            <person name="Pangilinan J."/>
            <person name="Riley R."/>
            <person name="Labutti K."/>
            <person name="Andreopoulos B."/>
            <person name="Lipzen A."/>
            <person name="Chen C."/>
            <person name="Yanf M."/>
            <person name="Daum C."/>
            <person name="Ng V."/>
            <person name="Clum A."/>
            <person name="Ohm R."/>
            <person name="Martin F."/>
            <person name="Silar P."/>
            <person name="Natvig D."/>
            <person name="Lalanne C."/>
            <person name="Gautier V."/>
            <person name="Ament-Velasquez S.L."/>
            <person name="Kruys A."/>
            <person name="Hutchinson M.I."/>
            <person name="Powell A.J."/>
            <person name="Barry K."/>
            <person name="Miller A.N."/>
            <person name="Grigoriev I.V."/>
            <person name="Debuchy R."/>
            <person name="Gladieux P."/>
            <person name="Thoren M.H."/>
            <person name="Johannesson H."/>
        </authorList>
    </citation>
    <scope>NUCLEOTIDE SEQUENCE</scope>
    <source>
        <strain evidence="3">CBS 538.74</strain>
    </source>
</reference>
<evidence type="ECO:0000313" key="3">
    <source>
        <dbReference type="EMBL" id="KAK4148994.1"/>
    </source>
</evidence>
<evidence type="ECO:0000259" key="2">
    <source>
        <dbReference type="Pfam" id="PF22693"/>
    </source>
</evidence>
<feature type="compositionally biased region" description="Low complexity" evidence="1">
    <location>
        <begin position="365"/>
        <end position="374"/>
    </location>
</feature>
<feature type="region of interest" description="Disordered" evidence="1">
    <location>
        <begin position="356"/>
        <end position="375"/>
    </location>
</feature>
<feature type="non-terminal residue" evidence="3">
    <location>
        <position position="1"/>
    </location>
</feature>
<sequence length="456" mass="48369">GPRDHLCLDDDKATVASEDMTLARYLSCTPTNTGLLNDCNNDGSVIIFTIFIAKSRVRPSAADLDKVGTGPPISYDLPTGDTTKVGRDSAQLPSGWNTGTLSPGQYAAVIGQGEPTHPADMTEKEWGIVVENNTLMHAYRIDFSTNTTSVARRPAFQLKRHPAETFVVSSNQGNADSTTAAPEFRVFDDSSVAVVEITNQAQLSAAENSFSSLSIQASASGGVFGFAAGGSGGFSTGQSQGTATSTGTFASMMRVSYMFPRVIVFLDGESLEPTEGCLASLKAIDVEADASKRDGLIQSFRDLYGSVFSSEIQLGGVLHSTKLASAVAASNVHEKMDKLKVAAGVNFSTPSGSSASVSFEHGQGSDSSKASASSSRHESLTWSAKGGDTLLCSNPLYWSSTVQNLYNWRVIERSYPRTLADMLRQMDGCEGYGAYLDFPETAQTQGQAGNFVFDDD</sequence>
<dbReference type="EMBL" id="MU857221">
    <property type="protein sequence ID" value="KAK4148994.1"/>
    <property type="molecule type" value="Genomic_DNA"/>
</dbReference>